<evidence type="ECO:0000313" key="9">
    <source>
        <dbReference type="Proteomes" id="UP001419268"/>
    </source>
</evidence>
<evidence type="ECO:0000256" key="2">
    <source>
        <dbReference type="ARBA" id="ARBA00022525"/>
    </source>
</evidence>
<comment type="subcellular location">
    <subcellularLocation>
        <location evidence="1">Secreted</location>
        <location evidence="1">Extracellular space</location>
    </subcellularLocation>
</comment>
<evidence type="ECO:0000256" key="6">
    <source>
        <dbReference type="SAM" id="SignalP"/>
    </source>
</evidence>
<feature type="domain" description="Pectinesterase inhibitor" evidence="7">
    <location>
        <begin position="44"/>
        <end position="202"/>
    </location>
</feature>
<keyword evidence="4" id="KW-1015">Disulfide bond</keyword>
<protein>
    <recommendedName>
        <fullName evidence="7">Pectinesterase inhibitor domain-containing protein</fullName>
    </recommendedName>
</protein>
<comment type="similarity">
    <text evidence="5">Belongs to the PMEI family.</text>
</comment>
<keyword evidence="3 6" id="KW-0732">Signal</keyword>
<dbReference type="GO" id="GO:0004857">
    <property type="term" value="F:enzyme inhibitor activity"/>
    <property type="evidence" value="ECO:0007669"/>
    <property type="project" value="InterPro"/>
</dbReference>
<evidence type="ECO:0000256" key="4">
    <source>
        <dbReference type="ARBA" id="ARBA00023157"/>
    </source>
</evidence>
<dbReference type="CDD" id="cd15798">
    <property type="entry name" value="PMEI-like_3"/>
    <property type="match status" value="1"/>
</dbReference>
<dbReference type="InterPro" id="IPR006501">
    <property type="entry name" value="Pectinesterase_inhib_dom"/>
</dbReference>
<dbReference type="PANTHER" id="PTHR31080:SF161">
    <property type="entry name" value="OS10G0508700 PROTEIN"/>
    <property type="match status" value="1"/>
</dbReference>
<feature type="signal peptide" evidence="6">
    <location>
        <begin position="1"/>
        <end position="34"/>
    </location>
</feature>
<sequence>MHALAREMEHFSSTSLCALAVVLVLFSCSASSSALMTNSSCNDDNAQFVKNSCGATTYPNLCIKSLSSYSSEINTNYQKLANAALAVSLKSAKSASTLVLKLLRRGHLKPNEAAAVKDCVDNIGESIDEVRQSLGELKSFNGNVGDLEFKMSNVKTWLSAALTDDDTCMEGLDEENVAPKVKNKIRSSIAGVAQLTSNALALVSNLNYTSSVN</sequence>
<keyword evidence="9" id="KW-1185">Reference proteome</keyword>
<dbReference type="GO" id="GO:0005576">
    <property type="term" value="C:extracellular region"/>
    <property type="evidence" value="ECO:0007669"/>
    <property type="project" value="UniProtKB-SubCell"/>
</dbReference>
<keyword evidence="2" id="KW-0964">Secreted</keyword>
<dbReference type="EMBL" id="JBBNAG010000003">
    <property type="protein sequence ID" value="KAK9147990.1"/>
    <property type="molecule type" value="Genomic_DNA"/>
</dbReference>
<dbReference type="NCBIfam" id="TIGR01614">
    <property type="entry name" value="PME_inhib"/>
    <property type="match status" value="1"/>
</dbReference>
<evidence type="ECO:0000313" key="8">
    <source>
        <dbReference type="EMBL" id="KAK9147990.1"/>
    </source>
</evidence>
<dbReference type="SUPFAM" id="SSF101148">
    <property type="entry name" value="Plant invertase/pectin methylesterase inhibitor"/>
    <property type="match status" value="1"/>
</dbReference>
<evidence type="ECO:0000256" key="5">
    <source>
        <dbReference type="ARBA" id="ARBA00038471"/>
    </source>
</evidence>
<reference evidence="8 9" key="1">
    <citation type="submission" date="2024-01" db="EMBL/GenBank/DDBJ databases">
        <title>Genome assemblies of Stephania.</title>
        <authorList>
            <person name="Yang L."/>
        </authorList>
    </citation>
    <scope>NUCLEOTIDE SEQUENCE [LARGE SCALE GENOMIC DNA]</scope>
    <source>
        <strain evidence="8">JXDWG</strain>
        <tissue evidence="8">Leaf</tissue>
    </source>
</reference>
<dbReference type="FunFam" id="1.20.140.40:FF:000006">
    <property type="entry name" value="Pectinesterase inhibitor 3"/>
    <property type="match status" value="1"/>
</dbReference>
<proteinExistence type="inferred from homology"/>
<gene>
    <name evidence="8" type="ORF">Scep_006747</name>
</gene>
<dbReference type="AlphaFoldDB" id="A0AAP0KB97"/>
<dbReference type="Proteomes" id="UP001419268">
    <property type="component" value="Unassembled WGS sequence"/>
</dbReference>
<evidence type="ECO:0000256" key="3">
    <source>
        <dbReference type="ARBA" id="ARBA00022729"/>
    </source>
</evidence>
<accession>A0AAP0KB97</accession>
<dbReference type="PROSITE" id="PS51257">
    <property type="entry name" value="PROKAR_LIPOPROTEIN"/>
    <property type="match status" value="1"/>
</dbReference>
<comment type="caution">
    <text evidence="8">The sequence shown here is derived from an EMBL/GenBank/DDBJ whole genome shotgun (WGS) entry which is preliminary data.</text>
</comment>
<dbReference type="Gene3D" id="1.20.140.40">
    <property type="entry name" value="Invertase/pectin methylesterase inhibitor family protein"/>
    <property type="match status" value="1"/>
</dbReference>
<dbReference type="PANTHER" id="PTHR31080">
    <property type="entry name" value="PECTINESTERASE INHIBITOR-LIKE"/>
    <property type="match status" value="1"/>
</dbReference>
<name>A0AAP0KB97_9MAGN</name>
<dbReference type="SMART" id="SM00856">
    <property type="entry name" value="PMEI"/>
    <property type="match status" value="1"/>
</dbReference>
<dbReference type="InterPro" id="IPR035513">
    <property type="entry name" value="Invertase/methylesterase_inhib"/>
</dbReference>
<dbReference type="InterPro" id="IPR051955">
    <property type="entry name" value="PME_Inhibitor"/>
</dbReference>
<evidence type="ECO:0000259" key="7">
    <source>
        <dbReference type="SMART" id="SM00856"/>
    </source>
</evidence>
<organism evidence="8 9">
    <name type="scientific">Stephania cephalantha</name>
    <dbReference type="NCBI Taxonomy" id="152367"/>
    <lineage>
        <taxon>Eukaryota</taxon>
        <taxon>Viridiplantae</taxon>
        <taxon>Streptophyta</taxon>
        <taxon>Embryophyta</taxon>
        <taxon>Tracheophyta</taxon>
        <taxon>Spermatophyta</taxon>
        <taxon>Magnoliopsida</taxon>
        <taxon>Ranunculales</taxon>
        <taxon>Menispermaceae</taxon>
        <taxon>Menispermoideae</taxon>
        <taxon>Cissampelideae</taxon>
        <taxon>Stephania</taxon>
    </lineage>
</organism>
<dbReference type="Pfam" id="PF04043">
    <property type="entry name" value="PMEI"/>
    <property type="match status" value="1"/>
</dbReference>
<feature type="chain" id="PRO_5042831947" description="Pectinesterase inhibitor domain-containing protein" evidence="6">
    <location>
        <begin position="35"/>
        <end position="213"/>
    </location>
</feature>
<evidence type="ECO:0000256" key="1">
    <source>
        <dbReference type="ARBA" id="ARBA00004239"/>
    </source>
</evidence>